<evidence type="ECO:0000256" key="2">
    <source>
        <dbReference type="ARBA" id="ARBA00022723"/>
    </source>
</evidence>
<keyword evidence="4" id="KW-0460">Magnesium</keyword>
<gene>
    <name evidence="5" type="ORF">SAMN05661091_3918</name>
</gene>
<dbReference type="InterPro" id="IPR051400">
    <property type="entry name" value="HAD-like_hydrolase"/>
</dbReference>
<dbReference type="Gene3D" id="3.40.50.1000">
    <property type="entry name" value="HAD superfamily/HAD-like"/>
    <property type="match status" value="1"/>
</dbReference>
<dbReference type="SFLD" id="SFLDG01129">
    <property type="entry name" value="C1.5:_HAD__Beta-PGM__Phosphata"/>
    <property type="match status" value="1"/>
</dbReference>
<dbReference type="SFLD" id="SFLDS00003">
    <property type="entry name" value="Haloacid_Dehalogenase"/>
    <property type="match status" value="1"/>
</dbReference>
<dbReference type="SFLD" id="SFLDG01135">
    <property type="entry name" value="C1.5.6:_HAD__Beta-PGM__Phospha"/>
    <property type="match status" value="1"/>
</dbReference>
<dbReference type="NCBIfam" id="TIGR01549">
    <property type="entry name" value="HAD-SF-IA-v1"/>
    <property type="match status" value="1"/>
</dbReference>
<dbReference type="AlphaFoldDB" id="A0A1X7HJI2"/>
<dbReference type="InterPro" id="IPR023214">
    <property type="entry name" value="HAD_sf"/>
</dbReference>
<dbReference type="EMBL" id="LT840184">
    <property type="protein sequence ID" value="SMF87777.1"/>
    <property type="molecule type" value="Genomic_DNA"/>
</dbReference>
<sequence length="229" mass="26664">MTVEAVIFDLDNTLVNRKNAFMKYSEWFIDQFVVTTDTLHRNEIIEYIRIADRDGYRKRGELYEELLTTLPMKNSEITVKDLLEPWFSEFYKHTVLMDGAFEILDYLKQKDIKLGLITNGSVHTQNSKIDQVMLRSYFDTIIVSDEVKLKKPDKRIFELALERLNVNPRGSWYVGDHPMNDIQGAVNAGLNAIWLKGFMGWGDNIEEPKYVIDNLNAIKVILEEVGHKQ</sequence>
<keyword evidence="2" id="KW-0479">Metal-binding</keyword>
<dbReference type="GO" id="GO:0016791">
    <property type="term" value="F:phosphatase activity"/>
    <property type="evidence" value="ECO:0007669"/>
    <property type="project" value="TreeGrafter"/>
</dbReference>
<dbReference type="NCBIfam" id="TIGR01509">
    <property type="entry name" value="HAD-SF-IA-v3"/>
    <property type="match status" value="1"/>
</dbReference>
<dbReference type="PANTHER" id="PTHR46470:SF2">
    <property type="entry name" value="GLYCERALDEHYDE 3-PHOSPHATE PHOSPHATASE"/>
    <property type="match status" value="1"/>
</dbReference>
<dbReference type="Proteomes" id="UP000192940">
    <property type="component" value="Chromosome I"/>
</dbReference>
<organism evidence="5 6">
    <name type="scientific">Paenibacillus uliginis N3/975</name>
    <dbReference type="NCBI Taxonomy" id="1313296"/>
    <lineage>
        <taxon>Bacteria</taxon>
        <taxon>Bacillati</taxon>
        <taxon>Bacillota</taxon>
        <taxon>Bacilli</taxon>
        <taxon>Bacillales</taxon>
        <taxon>Paenibacillaceae</taxon>
        <taxon>Paenibacillus</taxon>
    </lineage>
</organism>
<dbReference type="InterPro" id="IPR006549">
    <property type="entry name" value="HAD-SF_hydro_IIIA"/>
</dbReference>
<dbReference type="InterPro" id="IPR036412">
    <property type="entry name" value="HAD-like_sf"/>
</dbReference>
<dbReference type="RefSeq" id="WP_208914719.1">
    <property type="nucleotide sequence ID" value="NZ_LT840184.1"/>
</dbReference>
<evidence type="ECO:0000256" key="4">
    <source>
        <dbReference type="ARBA" id="ARBA00022842"/>
    </source>
</evidence>
<dbReference type="NCBIfam" id="TIGR01662">
    <property type="entry name" value="HAD-SF-IIIA"/>
    <property type="match status" value="1"/>
</dbReference>
<dbReference type="PANTHER" id="PTHR46470">
    <property type="entry name" value="N-ACYLNEURAMINATE-9-PHOSPHATASE"/>
    <property type="match status" value="1"/>
</dbReference>
<dbReference type="STRING" id="1313296.SAMN05661091_3918"/>
<reference evidence="5 6" key="1">
    <citation type="submission" date="2017-04" db="EMBL/GenBank/DDBJ databases">
        <authorList>
            <person name="Afonso C.L."/>
            <person name="Miller P.J."/>
            <person name="Scott M.A."/>
            <person name="Spackman E."/>
            <person name="Goraichik I."/>
            <person name="Dimitrov K.M."/>
            <person name="Suarez D.L."/>
            <person name="Swayne D.E."/>
        </authorList>
    </citation>
    <scope>NUCLEOTIDE SEQUENCE [LARGE SCALE GENOMIC DNA]</scope>
    <source>
        <strain evidence="5 6">N3/975</strain>
    </source>
</reference>
<comment type="cofactor">
    <cofactor evidence="1">
        <name>Mg(2+)</name>
        <dbReference type="ChEBI" id="CHEBI:18420"/>
    </cofactor>
</comment>
<dbReference type="SUPFAM" id="SSF56784">
    <property type="entry name" value="HAD-like"/>
    <property type="match status" value="1"/>
</dbReference>
<dbReference type="Gene3D" id="1.10.150.520">
    <property type="match status" value="1"/>
</dbReference>
<evidence type="ECO:0000256" key="1">
    <source>
        <dbReference type="ARBA" id="ARBA00001946"/>
    </source>
</evidence>
<keyword evidence="6" id="KW-1185">Reference proteome</keyword>
<name>A0A1X7HJI2_9BACL</name>
<protein>
    <submittedName>
        <fullName evidence="5">Putative hydrolase of the HAD superfamily</fullName>
    </submittedName>
</protein>
<dbReference type="InterPro" id="IPR006439">
    <property type="entry name" value="HAD-SF_hydro_IA"/>
</dbReference>
<accession>A0A1X7HJI2</accession>
<dbReference type="Pfam" id="PF13419">
    <property type="entry name" value="HAD_2"/>
    <property type="match status" value="1"/>
</dbReference>
<keyword evidence="3 5" id="KW-0378">Hydrolase</keyword>
<dbReference type="GO" id="GO:0046872">
    <property type="term" value="F:metal ion binding"/>
    <property type="evidence" value="ECO:0007669"/>
    <property type="project" value="UniProtKB-KW"/>
</dbReference>
<proteinExistence type="predicted"/>
<evidence type="ECO:0000256" key="3">
    <source>
        <dbReference type="ARBA" id="ARBA00022801"/>
    </source>
</evidence>
<dbReference type="PRINTS" id="PR00413">
    <property type="entry name" value="HADHALOGNASE"/>
</dbReference>
<evidence type="ECO:0000313" key="6">
    <source>
        <dbReference type="Proteomes" id="UP000192940"/>
    </source>
</evidence>
<dbReference type="InterPro" id="IPR041492">
    <property type="entry name" value="HAD_2"/>
</dbReference>
<dbReference type="GO" id="GO:0044281">
    <property type="term" value="P:small molecule metabolic process"/>
    <property type="evidence" value="ECO:0007669"/>
    <property type="project" value="UniProtKB-ARBA"/>
</dbReference>
<evidence type="ECO:0000313" key="5">
    <source>
        <dbReference type="EMBL" id="SMF87777.1"/>
    </source>
</evidence>